<dbReference type="EC" id="3.1.1.4" evidence="3"/>
<comment type="caution">
    <text evidence="9">The sequence shown here is derived from an EMBL/GenBank/DDBJ whole genome shotgun (WGS) entry which is preliminary data.</text>
</comment>
<dbReference type="AlphaFoldDB" id="A0A8K0P1V9"/>
<dbReference type="InterPro" id="IPR036444">
    <property type="entry name" value="PLipase_A2_dom_sf"/>
</dbReference>
<dbReference type="EMBL" id="KZ308645">
    <property type="protein sequence ID" value="KAG8232715.1"/>
    <property type="molecule type" value="Genomic_DNA"/>
</dbReference>
<dbReference type="Gene3D" id="1.20.90.10">
    <property type="entry name" value="Phospholipase A2 domain"/>
    <property type="match status" value="1"/>
</dbReference>
<dbReference type="SUPFAM" id="SSF48619">
    <property type="entry name" value="Phospholipase A2, PLA2"/>
    <property type="match status" value="1"/>
</dbReference>
<accession>A0A8K0P1V9</accession>
<dbReference type="PANTHER" id="PTHR12253">
    <property type="entry name" value="RH14732P"/>
    <property type="match status" value="1"/>
</dbReference>
<name>A0A8K0P1V9_LADFU</name>
<comment type="subcellular location">
    <subcellularLocation>
        <location evidence="2">Secreted</location>
    </subcellularLocation>
</comment>
<evidence type="ECO:0000256" key="5">
    <source>
        <dbReference type="ARBA" id="ARBA00022963"/>
    </source>
</evidence>
<keyword evidence="10" id="KW-1185">Reference proteome</keyword>
<evidence type="ECO:0000259" key="8">
    <source>
        <dbReference type="Pfam" id="PF05826"/>
    </source>
</evidence>
<dbReference type="GO" id="GO:0004623">
    <property type="term" value="F:phospholipase A2 activity"/>
    <property type="evidence" value="ECO:0007669"/>
    <property type="project" value="UniProtKB-EC"/>
</dbReference>
<dbReference type="InterPro" id="IPR033113">
    <property type="entry name" value="PLA2_histidine"/>
</dbReference>
<evidence type="ECO:0000256" key="7">
    <source>
        <dbReference type="ARBA" id="ARBA00029903"/>
    </source>
</evidence>
<feature type="non-terminal residue" evidence="9">
    <location>
        <position position="1"/>
    </location>
</feature>
<proteinExistence type="predicted"/>
<evidence type="ECO:0000313" key="9">
    <source>
        <dbReference type="EMBL" id="KAG8232715.1"/>
    </source>
</evidence>
<dbReference type="GO" id="GO:0016042">
    <property type="term" value="P:lipid catabolic process"/>
    <property type="evidence" value="ECO:0007669"/>
    <property type="project" value="UniProtKB-KW"/>
</dbReference>
<dbReference type="GO" id="GO:0050482">
    <property type="term" value="P:arachidonate secretion"/>
    <property type="evidence" value="ECO:0007669"/>
    <property type="project" value="InterPro"/>
</dbReference>
<feature type="domain" description="Phospholipase A2-like central" evidence="8">
    <location>
        <begin position="9"/>
        <end position="102"/>
    </location>
</feature>
<gene>
    <name evidence="9" type="ORF">J437_LFUL013308</name>
</gene>
<keyword evidence="4" id="KW-0964">Secreted</keyword>
<evidence type="ECO:0000256" key="2">
    <source>
        <dbReference type="ARBA" id="ARBA00004613"/>
    </source>
</evidence>
<evidence type="ECO:0000256" key="3">
    <source>
        <dbReference type="ARBA" id="ARBA00013278"/>
    </source>
</evidence>
<comment type="cofactor">
    <cofactor evidence="1">
        <name>Ca(2+)</name>
        <dbReference type="ChEBI" id="CHEBI:29108"/>
    </cofactor>
</comment>
<dbReference type="OrthoDB" id="10059604at2759"/>
<dbReference type="GO" id="GO:0005576">
    <property type="term" value="C:extracellular region"/>
    <property type="evidence" value="ECO:0007669"/>
    <property type="project" value="UniProtKB-SubCell"/>
</dbReference>
<keyword evidence="5" id="KW-0442">Lipid degradation</keyword>
<dbReference type="InterPro" id="IPR016090">
    <property type="entry name" value="PLA2-like_dom"/>
</dbReference>
<dbReference type="Proteomes" id="UP000792457">
    <property type="component" value="Unassembled WGS sequence"/>
</dbReference>
<reference evidence="9" key="1">
    <citation type="submission" date="2013-04" db="EMBL/GenBank/DDBJ databases">
        <authorList>
            <person name="Qu J."/>
            <person name="Murali S.C."/>
            <person name="Bandaranaike D."/>
            <person name="Bellair M."/>
            <person name="Blankenburg K."/>
            <person name="Chao H."/>
            <person name="Dinh H."/>
            <person name="Doddapaneni H."/>
            <person name="Downs B."/>
            <person name="Dugan-Rocha S."/>
            <person name="Elkadiri S."/>
            <person name="Gnanaolivu R.D."/>
            <person name="Hernandez B."/>
            <person name="Javaid M."/>
            <person name="Jayaseelan J.C."/>
            <person name="Lee S."/>
            <person name="Li M."/>
            <person name="Ming W."/>
            <person name="Munidasa M."/>
            <person name="Muniz J."/>
            <person name="Nguyen L."/>
            <person name="Ongeri F."/>
            <person name="Osuji N."/>
            <person name="Pu L.-L."/>
            <person name="Puazo M."/>
            <person name="Qu C."/>
            <person name="Quiroz J."/>
            <person name="Raj R."/>
            <person name="Weissenberger G."/>
            <person name="Xin Y."/>
            <person name="Zou X."/>
            <person name="Han Y."/>
            <person name="Richards S."/>
            <person name="Worley K."/>
            <person name="Muzny D."/>
            <person name="Gibbs R."/>
        </authorList>
    </citation>
    <scope>NUCLEOTIDE SEQUENCE</scope>
    <source>
        <strain evidence="9">Sampled in the wild</strain>
    </source>
</reference>
<keyword evidence="6" id="KW-0443">Lipid metabolism</keyword>
<organism evidence="9 10">
    <name type="scientific">Ladona fulva</name>
    <name type="common">Scarce chaser dragonfly</name>
    <name type="synonym">Libellula fulva</name>
    <dbReference type="NCBI Taxonomy" id="123851"/>
    <lineage>
        <taxon>Eukaryota</taxon>
        <taxon>Metazoa</taxon>
        <taxon>Ecdysozoa</taxon>
        <taxon>Arthropoda</taxon>
        <taxon>Hexapoda</taxon>
        <taxon>Insecta</taxon>
        <taxon>Pterygota</taxon>
        <taxon>Palaeoptera</taxon>
        <taxon>Odonata</taxon>
        <taxon>Epiprocta</taxon>
        <taxon>Anisoptera</taxon>
        <taxon>Libelluloidea</taxon>
        <taxon>Libellulidae</taxon>
        <taxon>Ladona</taxon>
    </lineage>
</organism>
<evidence type="ECO:0000256" key="6">
    <source>
        <dbReference type="ARBA" id="ARBA00023098"/>
    </source>
</evidence>
<dbReference type="Pfam" id="PF05826">
    <property type="entry name" value="Phospholip_A2_2"/>
    <property type="match status" value="1"/>
</dbReference>
<reference evidence="9" key="2">
    <citation type="submission" date="2017-10" db="EMBL/GenBank/DDBJ databases">
        <title>Ladona fulva Genome sequencing and assembly.</title>
        <authorList>
            <person name="Murali S."/>
            <person name="Richards S."/>
            <person name="Bandaranaike D."/>
            <person name="Bellair M."/>
            <person name="Blankenburg K."/>
            <person name="Chao H."/>
            <person name="Dinh H."/>
            <person name="Doddapaneni H."/>
            <person name="Dugan-Rocha S."/>
            <person name="Elkadiri S."/>
            <person name="Gnanaolivu R."/>
            <person name="Hernandez B."/>
            <person name="Skinner E."/>
            <person name="Javaid M."/>
            <person name="Lee S."/>
            <person name="Li M."/>
            <person name="Ming W."/>
            <person name="Munidasa M."/>
            <person name="Muniz J."/>
            <person name="Nguyen L."/>
            <person name="Hughes D."/>
            <person name="Osuji N."/>
            <person name="Pu L.-L."/>
            <person name="Puazo M."/>
            <person name="Qu C."/>
            <person name="Quiroz J."/>
            <person name="Raj R."/>
            <person name="Weissenberger G."/>
            <person name="Xin Y."/>
            <person name="Zou X."/>
            <person name="Han Y."/>
            <person name="Worley K."/>
            <person name="Muzny D."/>
            <person name="Gibbs R."/>
        </authorList>
    </citation>
    <scope>NUCLEOTIDE SEQUENCE</scope>
    <source>
        <strain evidence="9">Sampled in the wild</strain>
    </source>
</reference>
<evidence type="ECO:0000256" key="4">
    <source>
        <dbReference type="ARBA" id="ARBA00022525"/>
    </source>
</evidence>
<dbReference type="PROSITE" id="PS00118">
    <property type="entry name" value="PA2_HIS"/>
    <property type="match status" value="1"/>
</dbReference>
<protein>
    <recommendedName>
        <fullName evidence="3">phospholipase A2</fullName>
        <ecNumber evidence="3">3.1.1.4</ecNumber>
    </recommendedName>
    <alternativeName>
        <fullName evidence="7">Phosphatidylcholine 2-acylhydrolase</fullName>
    </alternativeName>
</protein>
<sequence length="140" mass="16053">SSKLFRYNKGTKWCGTGNIATSDNDYGAYDAPDRCCKEHDHCPEFLDPGQSRYGLTNSASLSRLECSCEMKFYNCLKGAGTNAANNIGMLYFSFLVNTCYKEDYPILTCYQKGFFHRRCANYELDTTKPKVWQFFDLPTF</sequence>
<dbReference type="GO" id="GO:0006644">
    <property type="term" value="P:phospholipid metabolic process"/>
    <property type="evidence" value="ECO:0007669"/>
    <property type="project" value="InterPro"/>
</dbReference>
<evidence type="ECO:0000313" key="10">
    <source>
        <dbReference type="Proteomes" id="UP000792457"/>
    </source>
</evidence>
<evidence type="ECO:0000256" key="1">
    <source>
        <dbReference type="ARBA" id="ARBA00001913"/>
    </source>
</evidence>